<evidence type="ECO:0000259" key="5">
    <source>
        <dbReference type="PROSITE" id="PS00036"/>
    </source>
</evidence>
<proteinExistence type="predicted"/>
<gene>
    <name evidence="6" type="ORF">BGW36DRAFT_383055</name>
</gene>
<comment type="caution">
    <text evidence="6">The sequence shown here is derived from an EMBL/GenBank/DDBJ whole genome shotgun (WGS) entry which is preliminary data.</text>
</comment>
<dbReference type="EMBL" id="JAJTJA010000008">
    <property type="protein sequence ID" value="KAH8695650.1"/>
    <property type="molecule type" value="Genomic_DNA"/>
</dbReference>
<dbReference type="GO" id="GO:0090575">
    <property type="term" value="C:RNA polymerase II transcription regulator complex"/>
    <property type="evidence" value="ECO:0007669"/>
    <property type="project" value="TreeGrafter"/>
</dbReference>
<dbReference type="AlphaFoldDB" id="A0AAD4PWZ6"/>
<feature type="coiled-coil region" evidence="3">
    <location>
        <begin position="101"/>
        <end position="128"/>
    </location>
</feature>
<sequence length="158" mass="18075">MAGEANKGLSADIHTFLPALHNYTTGYSFPPTDIDIPSYSFTDQFHNQLSDIDINDDGGDYIESKSTPGDITRKIPDSTSNKDAISTKRKEQNRAAQRAFRERHRNRLNELEDMVQDLKRNIRAYNQYICHLRARIAHLEGENSFLYITSKVRPSNTV</sequence>
<dbReference type="Proteomes" id="UP001201262">
    <property type="component" value="Unassembled WGS sequence"/>
</dbReference>
<feature type="region of interest" description="Disordered" evidence="4">
    <location>
        <begin position="64"/>
        <end position="91"/>
    </location>
</feature>
<protein>
    <recommendedName>
        <fullName evidence="5">BZIP domain-containing protein</fullName>
    </recommendedName>
</protein>
<evidence type="ECO:0000256" key="3">
    <source>
        <dbReference type="SAM" id="Coils"/>
    </source>
</evidence>
<keyword evidence="2" id="KW-0539">Nucleus</keyword>
<evidence type="ECO:0000256" key="2">
    <source>
        <dbReference type="ARBA" id="ARBA00023242"/>
    </source>
</evidence>
<organism evidence="6 7">
    <name type="scientific">Talaromyces proteolyticus</name>
    <dbReference type="NCBI Taxonomy" id="1131652"/>
    <lineage>
        <taxon>Eukaryota</taxon>
        <taxon>Fungi</taxon>
        <taxon>Dikarya</taxon>
        <taxon>Ascomycota</taxon>
        <taxon>Pezizomycotina</taxon>
        <taxon>Eurotiomycetes</taxon>
        <taxon>Eurotiomycetidae</taxon>
        <taxon>Eurotiales</taxon>
        <taxon>Trichocomaceae</taxon>
        <taxon>Talaromyces</taxon>
        <taxon>Talaromyces sect. Bacilispori</taxon>
    </lineage>
</organism>
<keyword evidence="3" id="KW-0175">Coiled coil</keyword>
<evidence type="ECO:0000313" key="6">
    <source>
        <dbReference type="EMBL" id="KAH8695650.1"/>
    </source>
</evidence>
<dbReference type="InterPro" id="IPR050936">
    <property type="entry name" value="AP-1-like"/>
</dbReference>
<dbReference type="Pfam" id="PF00170">
    <property type="entry name" value="bZIP_1"/>
    <property type="match status" value="1"/>
</dbReference>
<evidence type="ECO:0000256" key="1">
    <source>
        <dbReference type="ARBA" id="ARBA00004123"/>
    </source>
</evidence>
<feature type="domain" description="BZIP" evidence="5">
    <location>
        <begin position="88"/>
        <end position="103"/>
    </location>
</feature>
<dbReference type="SUPFAM" id="SSF57959">
    <property type="entry name" value="Leucine zipper domain"/>
    <property type="match status" value="1"/>
</dbReference>
<reference evidence="6" key="1">
    <citation type="submission" date="2021-12" db="EMBL/GenBank/DDBJ databases">
        <title>Convergent genome expansion in fungi linked to evolution of root-endophyte symbiosis.</title>
        <authorList>
            <consortium name="DOE Joint Genome Institute"/>
            <person name="Ke Y.-H."/>
            <person name="Bonito G."/>
            <person name="Liao H.-L."/>
            <person name="Looney B."/>
            <person name="Rojas-Flechas A."/>
            <person name="Nash J."/>
            <person name="Hameed K."/>
            <person name="Schadt C."/>
            <person name="Martin F."/>
            <person name="Crous P.W."/>
            <person name="Miettinen O."/>
            <person name="Magnuson J.K."/>
            <person name="Labbe J."/>
            <person name="Jacobson D."/>
            <person name="Doktycz M.J."/>
            <person name="Veneault-Fourrey C."/>
            <person name="Kuo A."/>
            <person name="Mondo S."/>
            <person name="Calhoun S."/>
            <person name="Riley R."/>
            <person name="Ohm R."/>
            <person name="LaButti K."/>
            <person name="Andreopoulos B."/>
            <person name="Pangilinan J."/>
            <person name="Nolan M."/>
            <person name="Tritt A."/>
            <person name="Clum A."/>
            <person name="Lipzen A."/>
            <person name="Daum C."/>
            <person name="Barry K."/>
            <person name="Grigoriev I.V."/>
            <person name="Vilgalys R."/>
        </authorList>
    </citation>
    <scope>NUCLEOTIDE SEQUENCE</scope>
    <source>
        <strain evidence="6">PMI_201</strain>
    </source>
</reference>
<dbReference type="Gene3D" id="1.20.5.170">
    <property type="match status" value="1"/>
</dbReference>
<evidence type="ECO:0000256" key="4">
    <source>
        <dbReference type="SAM" id="MobiDB-lite"/>
    </source>
</evidence>
<accession>A0AAD4PWZ6</accession>
<dbReference type="PROSITE" id="PS00036">
    <property type="entry name" value="BZIP_BASIC"/>
    <property type="match status" value="1"/>
</dbReference>
<comment type="subcellular location">
    <subcellularLocation>
        <location evidence="1">Nucleus</location>
    </subcellularLocation>
</comment>
<name>A0AAD4PWZ6_9EURO</name>
<dbReference type="InterPro" id="IPR004827">
    <property type="entry name" value="bZIP"/>
</dbReference>
<keyword evidence="7" id="KW-1185">Reference proteome</keyword>
<dbReference type="CDD" id="cd14688">
    <property type="entry name" value="bZIP_YAP"/>
    <property type="match status" value="1"/>
</dbReference>
<dbReference type="GeneID" id="70246911"/>
<dbReference type="PANTHER" id="PTHR40621">
    <property type="entry name" value="TRANSCRIPTION FACTOR KAPC-RELATED"/>
    <property type="match status" value="1"/>
</dbReference>
<dbReference type="PANTHER" id="PTHR40621:SF6">
    <property type="entry name" value="AP-1-LIKE TRANSCRIPTION FACTOR YAP1-RELATED"/>
    <property type="match status" value="1"/>
</dbReference>
<dbReference type="GO" id="GO:0000976">
    <property type="term" value="F:transcription cis-regulatory region binding"/>
    <property type="evidence" value="ECO:0007669"/>
    <property type="project" value="InterPro"/>
</dbReference>
<dbReference type="RefSeq" id="XP_046070792.1">
    <property type="nucleotide sequence ID" value="XM_046216624.1"/>
</dbReference>
<evidence type="ECO:0000313" key="7">
    <source>
        <dbReference type="Proteomes" id="UP001201262"/>
    </source>
</evidence>
<dbReference type="GO" id="GO:0001228">
    <property type="term" value="F:DNA-binding transcription activator activity, RNA polymerase II-specific"/>
    <property type="evidence" value="ECO:0007669"/>
    <property type="project" value="TreeGrafter"/>
</dbReference>
<dbReference type="InterPro" id="IPR046347">
    <property type="entry name" value="bZIP_sf"/>
</dbReference>
<dbReference type="SMART" id="SM00338">
    <property type="entry name" value="BRLZ"/>
    <property type="match status" value="1"/>
</dbReference>